<accession>A0A5E4QA98</accession>
<proteinExistence type="predicted"/>
<sequence>MDKQGNEKNKLKITASISKRELSMSSLILWNINKAIEGLGHSTDLKVQIINLFKENNTIKEYQWVSMT</sequence>
<protein>
    <submittedName>
        <fullName evidence="1">Uncharacterized protein</fullName>
    </submittedName>
</protein>
<dbReference type="AlphaFoldDB" id="A0A5E4QA98"/>
<evidence type="ECO:0000313" key="2">
    <source>
        <dbReference type="Proteomes" id="UP000324832"/>
    </source>
</evidence>
<reference evidence="1 2" key="1">
    <citation type="submission" date="2017-07" db="EMBL/GenBank/DDBJ databases">
        <authorList>
            <person name="Talla V."/>
            <person name="Backstrom N."/>
        </authorList>
    </citation>
    <scope>NUCLEOTIDE SEQUENCE [LARGE SCALE GENOMIC DNA]</scope>
</reference>
<keyword evidence="2" id="KW-1185">Reference proteome</keyword>
<dbReference type="Proteomes" id="UP000324832">
    <property type="component" value="Unassembled WGS sequence"/>
</dbReference>
<name>A0A5E4QA98_9NEOP</name>
<dbReference type="EMBL" id="FZQP02001892">
    <property type="protein sequence ID" value="VVC94164.1"/>
    <property type="molecule type" value="Genomic_DNA"/>
</dbReference>
<gene>
    <name evidence="1" type="ORF">LSINAPIS_LOCUS6175</name>
</gene>
<evidence type="ECO:0000313" key="1">
    <source>
        <dbReference type="EMBL" id="VVC94164.1"/>
    </source>
</evidence>
<organism evidence="1 2">
    <name type="scientific">Leptidea sinapis</name>
    <dbReference type="NCBI Taxonomy" id="189913"/>
    <lineage>
        <taxon>Eukaryota</taxon>
        <taxon>Metazoa</taxon>
        <taxon>Ecdysozoa</taxon>
        <taxon>Arthropoda</taxon>
        <taxon>Hexapoda</taxon>
        <taxon>Insecta</taxon>
        <taxon>Pterygota</taxon>
        <taxon>Neoptera</taxon>
        <taxon>Endopterygota</taxon>
        <taxon>Lepidoptera</taxon>
        <taxon>Glossata</taxon>
        <taxon>Ditrysia</taxon>
        <taxon>Papilionoidea</taxon>
        <taxon>Pieridae</taxon>
        <taxon>Dismorphiinae</taxon>
        <taxon>Leptidea</taxon>
    </lineage>
</organism>